<feature type="transmembrane region" description="Helical" evidence="1">
    <location>
        <begin position="52"/>
        <end position="72"/>
    </location>
</feature>
<keyword evidence="1" id="KW-1133">Transmembrane helix</keyword>
<reference evidence="4 5" key="1">
    <citation type="submission" date="2020-07" db="EMBL/GenBank/DDBJ databases">
        <title>Alkalicella. sp. LB2 genome.</title>
        <authorList>
            <person name="Postec A."/>
            <person name="Quemeneur M."/>
        </authorList>
    </citation>
    <scope>NUCLEOTIDE SEQUENCE [LARGE SCALE GENOMIC DNA]</scope>
    <source>
        <strain evidence="4 5">LB2</strain>
    </source>
</reference>
<dbReference type="InterPro" id="IPR025436">
    <property type="entry name" value="DUF4179"/>
</dbReference>
<dbReference type="EMBL" id="CP058559">
    <property type="protein sequence ID" value="QNO14059.1"/>
    <property type="molecule type" value="Genomic_DNA"/>
</dbReference>
<keyword evidence="1" id="KW-0472">Membrane</keyword>
<sequence length="424" mass="49397">MPEKVELMLKDYKDSDYDNITIPTNINHFIEKGIKQKKVENKKKWRKRMPSIAACILFLLLITAIRISPAFANYLSHIPGLEYIVKIVRFDKGLQLAIENKYIQPIGASLTRGNTTLTVDSIIVDESRIVLFYSVQQNGKTEETFLHSPIIRNQDGEEISGRHGNPGMIDFGITPDFHLSSTVTLETAIYGPPSSWKIDIPVDLDKVHLKDMYVVNDSITFNNDRINIKQFVMYPTMAELDIEFHEGNKYEIFGFKNLRITDGKKEWGHISNGTFSYILSDNSIRYNMQSGFFTYPQKLFLEADGIYALKKEEAEVVVDLQNKKILRAPDDRLELEVVEEDNHFWLKFRVPVYDDGRQYFPFRSRFEDSKGRVFESNTLRVTEYEGNVYNYYYIRKNPLMDNIITVKIIHYPNLIEKPIKVRIK</sequence>
<dbReference type="Pfam" id="PF13786">
    <property type="entry name" value="DUF4179"/>
    <property type="match status" value="1"/>
</dbReference>
<dbReference type="Gene3D" id="2.60.40.1630">
    <property type="entry name" value="bacillus anthracis domain"/>
    <property type="match status" value="1"/>
</dbReference>
<proteinExistence type="predicted"/>
<evidence type="ECO:0000313" key="4">
    <source>
        <dbReference type="EMBL" id="QNO14059.1"/>
    </source>
</evidence>
<accession>A0A7G9W5U7</accession>
<evidence type="ECO:0000313" key="5">
    <source>
        <dbReference type="Proteomes" id="UP000516160"/>
    </source>
</evidence>
<feature type="domain" description="DUF5643" evidence="3">
    <location>
        <begin position="212"/>
        <end position="320"/>
    </location>
</feature>
<evidence type="ECO:0000259" key="3">
    <source>
        <dbReference type="Pfam" id="PF18705"/>
    </source>
</evidence>
<evidence type="ECO:0000256" key="1">
    <source>
        <dbReference type="SAM" id="Phobius"/>
    </source>
</evidence>
<dbReference type="RefSeq" id="WP_213167722.1">
    <property type="nucleotide sequence ID" value="NZ_CP058559.1"/>
</dbReference>
<organism evidence="4 5">
    <name type="scientific">Alkalicella caledoniensis</name>
    <dbReference type="NCBI Taxonomy" id="2731377"/>
    <lineage>
        <taxon>Bacteria</taxon>
        <taxon>Bacillati</taxon>
        <taxon>Bacillota</taxon>
        <taxon>Clostridia</taxon>
        <taxon>Eubacteriales</taxon>
        <taxon>Proteinivoracaceae</taxon>
        <taxon>Alkalicella</taxon>
    </lineage>
</organism>
<keyword evidence="1" id="KW-0812">Transmembrane</keyword>
<dbReference type="KEGG" id="acae:HYG86_04360"/>
<keyword evidence="5" id="KW-1185">Reference proteome</keyword>
<evidence type="ECO:0000259" key="2">
    <source>
        <dbReference type="Pfam" id="PF13786"/>
    </source>
</evidence>
<feature type="domain" description="DUF4179" evidence="2">
    <location>
        <begin position="42"/>
        <end position="136"/>
    </location>
</feature>
<dbReference type="AlphaFoldDB" id="A0A7G9W5U7"/>
<dbReference type="Pfam" id="PF18705">
    <property type="entry name" value="DUF5643"/>
    <property type="match status" value="1"/>
</dbReference>
<protein>
    <submittedName>
        <fullName evidence="4">DUF4179 domain-containing protein</fullName>
    </submittedName>
</protein>
<name>A0A7G9W5U7_ALKCA</name>
<dbReference type="Proteomes" id="UP000516160">
    <property type="component" value="Chromosome"/>
</dbReference>
<gene>
    <name evidence="4" type="ORF">HYG86_04360</name>
</gene>
<dbReference type="InterPro" id="IPR040680">
    <property type="entry name" value="DUF5643"/>
</dbReference>